<feature type="transmembrane region" description="Helical" evidence="1">
    <location>
        <begin position="74"/>
        <end position="91"/>
    </location>
</feature>
<dbReference type="EMBL" id="FNAU01000017">
    <property type="protein sequence ID" value="SDE62065.1"/>
    <property type="molecule type" value="Genomic_DNA"/>
</dbReference>
<reference evidence="2" key="4">
    <citation type="submission" date="2023-10" db="EMBL/GenBank/DDBJ databases">
        <title>Whole Genome based description of the genera Actinobaculum and Actinotignum reveals a complex phylogenetic relationship within the species included in the genus Actinotignum.</title>
        <authorList>
            <person name="Jensen C.S."/>
            <person name="Dargis R."/>
            <person name="Kemp M."/>
            <person name="Christensen J.J."/>
        </authorList>
    </citation>
    <scope>NUCLEOTIDE SEQUENCE</scope>
    <source>
        <strain evidence="2">Actinobaculum_suis_CCUG19206T</strain>
    </source>
</reference>
<dbReference type="Proteomes" id="UP000269974">
    <property type="component" value="Unassembled WGS sequence"/>
</dbReference>
<name>A0A0K9ESU6_9ACTO</name>
<dbReference type="RefSeq" id="WP_049619666.1">
    <property type="nucleotide sequence ID" value="NZ_FNAU01000017.1"/>
</dbReference>
<dbReference type="EMBL" id="JAWNFU010000003">
    <property type="protein sequence ID" value="MDY5153710.1"/>
    <property type="molecule type" value="Genomic_DNA"/>
</dbReference>
<evidence type="ECO:0000313" key="2">
    <source>
        <dbReference type="EMBL" id="MDY5153710.1"/>
    </source>
</evidence>
<feature type="transmembrane region" description="Helical" evidence="1">
    <location>
        <begin position="44"/>
        <end position="67"/>
    </location>
</feature>
<evidence type="ECO:0000313" key="3">
    <source>
        <dbReference type="EMBL" id="SDE62065.1"/>
    </source>
</evidence>
<proteinExistence type="predicted"/>
<evidence type="ECO:0000256" key="1">
    <source>
        <dbReference type="SAM" id="Phobius"/>
    </source>
</evidence>
<keyword evidence="5" id="KW-1185">Reference proteome</keyword>
<reference evidence="4 6" key="3">
    <citation type="submission" date="2018-11" db="EMBL/GenBank/DDBJ databases">
        <authorList>
            <consortium name="Pathogen Informatics"/>
        </authorList>
    </citation>
    <scope>NUCLEOTIDE SEQUENCE [LARGE SCALE GENOMIC DNA]</scope>
    <source>
        <strain evidence="4 6">NCTC10327</strain>
    </source>
</reference>
<dbReference type="Proteomes" id="UP000182744">
    <property type="component" value="Unassembled WGS sequence"/>
</dbReference>
<keyword evidence="1" id="KW-0812">Transmembrane</keyword>
<evidence type="ECO:0000313" key="6">
    <source>
        <dbReference type="Proteomes" id="UP000269974"/>
    </source>
</evidence>
<dbReference type="EMBL" id="UYIO01000001">
    <property type="protein sequence ID" value="VDG75676.1"/>
    <property type="molecule type" value="Genomic_DNA"/>
</dbReference>
<accession>A0A0K9ESU6</accession>
<reference evidence="5" key="2">
    <citation type="submission" date="2016-10" db="EMBL/GenBank/DDBJ databases">
        <authorList>
            <person name="Varghese N."/>
        </authorList>
    </citation>
    <scope>NUCLEOTIDE SEQUENCE [LARGE SCALE GENOMIC DNA]</scope>
    <source>
        <strain evidence="5">DSM 20639</strain>
    </source>
</reference>
<dbReference type="Proteomes" id="UP001273799">
    <property type="component" value="Unassembled WGS sequence"/>
</dbReference>
<protein>
    <submittedName>
        <fullName evidence="4">Uncharacterized protein</fullName>
    </submittedName>
</protein>
<feature type="transmembrane region" description="Helical" evidence="1">
    <location>
        <begin position="12"/>
        <end position="32"/>
    </location>
</feature>
<feature type="transmembrane region" description="Helical" evidence="1">
    <location>
        <begin position="97"/>
        <end position="114"/>
    </location>
</feature>
<dbReference type="AlphaFoldDB" id="A0A0K9ESU6"/>
<keyword evidence="1" id="KW-1133">Transmembrane helix</keyword>
<reference evidence="3" key="1">
    <citation type="submission" date="2016-10" db="EMBL/GenBank/DDBJ databases">
        <authorList>
            <person name="Varghese N."/>
            <person name="Submissions S."/>
        </authorList>
    </citation>
    <scope>NUCLEOTIDE SEQUENCE</scope>
    <source>
        <strain evidence="3">DSM 20639</strain>
    </source>
</reference>
<dbReference type="PATRIC" id="fig|1657.3.peg.1090"/>
<organism evidence="4 6">
    <name type="scientific">Actinobaculum suis</name>
    <dbReference type="NCBI Taxonomy" id="1657"/>
    <lineage>
        <taxon>Bacteria</taxon>
        <taxon>Bacillati</taxon>
        <taxon>Actinomycetota</taxon>
        <taxon>Actinomycetes</taxon>
        <taxon>Actinomycetales</taxon>
        <taxon>Actinomycetaceae</taxon>
        <taxon>Actinobaculum</taxon>
    </lineage>
</organism>
<evidence type="ECO:0000313" key="5">
    <source>
        <dbReference type="Proteomes" id="UP000182744"/>
    </source>
</evidence>
<evidence type="ECO:0000313" key="4">
    <source>
        <dbReference type="EMBL" id="VDG75676.1"/>
    </source>
</evidence>
<sequence>MEGNRRGSREDAVRSLPGVIWALCLIILAKQFRENPEYASTSPLIFWLLVAGMGLALLGGGIALYLSEYDVREVVVLAIFALLTFVLLWLANTETMRLVVIVMAVVYTSFYSALARS</sequence>
<gene>
    <name evidence="4" type="ORF">NCTC10327_00365</name>
    <name evidence="2" type="ORF">R6G71_06600</name>
    <name evidence="3" type="ORF">SAMN05421878_1177</name>
</gene>
<keyword evidence="1" id="KW-0472">Membrane</keyword>